<dbReference type="InterPro" id="IPR015074">
    <property type="entry name" value="DUF1867"/>
</dbReference>
<dbReference type="PIRSF" id="PIRSF016138">
    <property type="entry name" value="UCP016138"/>
    <property type="match status" value="1"/>
</dbReference>
<protein>
    <recommendedName>
        <fullName evidence="1">Pyruvate kinase C-terminal domain-containing protein</fullName>
    </recommendedName>
</protein>
<dbReference type="InterPro" id="IPR015795">
    <property type="entry name" value="Pyrv_Knase_C"/>
</dbReference>
<feature type="domain" description="Pyruvate kinase C-terminal" evidence="1">
    <location>
        <begin position="14"/>
        <end position="157"/>
    </location>
</feature>
<proteinExistence type="predicted"/>
<dbReference type="SUPFAM" id="SSF52935">
    <property type="entry name" value="PK C-terminal domain-like"/>
    <property type="match status" value="1"/>
</dbReference>
<name>A0A9Y1BK54_9ARCH</name>
<evidence type="ECO:0000259" key="1">
    <source>
        <dbReference type="Pfam" id="PF02887"/>
    </source>
</evidence>
<gene>
    <name evidence="2" type="ORF">K9W45_10930</name>
</gene>
<dbReference type="Gene3D" id="3.40.1380.20">
    <property type="entry name" value="Pyruvate kinase, C-terminal domain"/>
    <property type="match status" value="1"/>
</dbReference>
<sequence>MTVYFEKTGNYSEKVFEIVNQKLKESSIDTVIVATTKGQTALYAAENVKNARIIAVTHQAGFRSPGEMEISEEMIISLKEKGVEVLTATHALAGIDRAIRKKHGTWQISELIAETLRIFGQGTKVAAEIVLMAADAGLIKMEDVISVGGTGRGADTAWVIKPAHTSTFFDLRMKELLCKPRDF</sequence>
<reference evidence="2" key="1">
    <citation type="journal article" date="2022" name="Nat. Microbiol.">
        <title>Unique mobile elements and scalable gene flow at the prokaryote-eukaryote boundary revealed by circularized Asgard archaea genomes.</title>
        <authorList>
            <person name="Wu F."/>
            <person name="Speth D.R."/>
            <person name="Philosof A."/>
            <person name="Cremiere A."/>
            <person name="Narayanan A."/>
            <person name="Barco R.A."/>
            <person name="Connon S.A."/>
            <person name="Amend J.P."/>
            <person name="Antoshechkin I.A."/>
            <person name="Orphan V.J."/>
        </authorList>
    </citation>
    <scope>NUCLEOTIDE SEQUENCE</scope>
    <source>
        <strain evidence="2">PM71</strain>
    </source>
</reference>
<dbReference type="InterPro" id="IPR036918">
    <property type="entry name" value="Pyrv_Knase_C_sf"/>
</dbReference>
<evidence type="ECO:0000313" key="2">
    <source>
        <dbReference type="EMBL" id="UJG40342.1"/>
    </source>
</evidence>
<dbReference type="Proteomes" id="UP001201020">
    <property type="component" value="Chromosome"/>
</dbReference>
<organism evidence="2">
    <name type="scientific">Candidatus Heimdallarchaeum aukensis</name>
    <dbReference type="NCBI Taxonomy" id="2876573"/>
    <lineage>
        <taxon>Archaea</taxon>
        <taxon>Promethearchaeati</taxon>
        <taxon>Candidatus Heimdallarchaeota</taxon>
        <taxon>Candidatus Heimdallarchaeia (ex Rinke et al. 2021) (nom. nud.)</taxon>
        <taxon>Candidatus Heimdallarchaeales</taxon>
        <taxon>Candidatus Heimdallarchaeaceae</taxon>
        <taxon>Candidatus Heimdallarchaeum</taxon>
    </lineage>
</organism>
<dbReference type="AlphaFoldDB" id="A0A9Y1BK54"/>
<dbReference type="Pfam" id="PF02887">
    <property type="entry name" value="PK_C"/>
    <property type="match status" value="1"/>
</dbReference>
<dbReference type="EMBL" id="CP084166">
    <property type="protein sequence ID" value="UJG40342.1"/>
    <property type="molecule type" value="Genomic_DNA"/>
</dbReference>
<accession>A0A9Y1BK54</accession>